<dbReference type="Pfam" id="PF00505">
    <property type="entry name" value="HMG_box"/>
    <property type="match status" value="1"/>
</dbReference>
<dbReference type="GO" id="GO:0000978">
    <property type="term" value="F:RNA polymerase II cis-regulatory region sequence-specific DNA binding"/>
    <property type="evidence" value="ECO:0007669"/>
    <property type="project" value="TreeGrafter"/>
</dbReference>
<evidence type="ECO:0000256" key="4">
    <source>
        <dbReference type="SAM" id="MobiDB-lite"/>
    </source>
</evidence>
<evidence type="ECO:0000313" key="6">
    <source>
        <dbReference type="EMBL" id="KAF5388646.1"/>
    </source>
</evidence>
<dbReference type="PROSITE" id="PS50118">
    <property type="entry name" value="HMG_BOX_2"/>
    <property type="match status" value="1"/>
</dbReference>
<dbReference type="AlphaFoldDB" id="A0A8H5HSW8"/>
<feature type="compositionally biased region" description="Basic residues" evidence="4">
    <location>
        <begin position="166"/>
        <end position="176"/>
    </location>
</feature>
<feature type="domain" description="HMG box" evidence="5">
    <location>
        <begin position="91"/>
        <end position="160"/>
    </location>
</feature>
<dbReference type="CDD" id="cd01389">
    <property type="entry name" value="HMG-box_ROX1-like"/>
    <property type="match status" value="1"/>
</dbReference>
<accession>A0A8H5HSW8</accession>
<feature type="region of interest" description="Disordered" evidence="4">
    <location>
        <begin position="1"/>
        <end position="49"/>
    </location>
</feature>
<evidence type="ECO:0000256" key="2">
    <source>
        <dbReference type="ARBA" id="ARBA00023163"/>
    </source>
</evidence>
<dbReference type="Proteomes" id="UP000518752">
    <property type="component" value="Unassembled WGS sequence"/>
</dbReference>
<evidence type="ECO:0000313" key="7">
    <source>
        <dbReference type="Proteomes" id="UP000518752"/>
    </source>
</evidence>
<feature type="compositionally biased region" description="Polar residues" evidence="4">
    <location>
        <begin position="39"/>
        <end position="49"/>
    </location>
</feature>
<feature type="region of interest" description="Disordered" evidence="4">
    <location>
        <begin position="62"/>
        <end position="93"/>
    </location>
</feature>
<sequence length="502" mass="56395">MPVTRARTKNQDPQRNSSDCSPQFFRRSEEKTPEFSFAPNITPQTYTCNSESTLEEDVELDEQDLSTMRFPPSSATPISARRRRRVDDGKIPRPPNAFMLFRSEFIKQQHIPGSIETDRTSLSKIIGSCWRLLAEEEKAVWYRRAKAADVEHKRMYPDYRFCPVHGKKKGRSKKEKKTSGVPSDGSSKMAPNEEDIISLRKLREEFIARCLTRDGKEGDELKQAVAEWESEHGWEEEFFKNSKSAPAAPTLSSRSSPGQIAIPTLLPIFSQSPSLPSSRTRSVAPSRYPSPFLNVPYSRQSSRADVRIGREFQNYDLSSPLPQHSLHPLTLPLSRYDDSSIITSQLVVDTEPSLNSFLLDPNAMDLEANDHLCRAPDNDPYHEESGFLHYSEHPYSYHVDAPSHHQLANKMSLDFLDSCAVVPDFDALHPAPLSDIVSETSSRPSTTYTGSPAPILDEEDDQIDSLQALQPISSGVDPRAVDPLSGTVMEREVDEDVCGRGL</sequence>
<feature type="DNA-binding region" description="HMG box" evidence="3">
    <location>
        <begin position="91"/>
        <end position="160"/>
    </location>
</feature>
<proteinExistence type="predicted"/>
<dbReference type="PANTHER" id="PTHR10270:SF161">
    <property type="entry name" value="SEX-DETERMINING REGION Y PROTEIN"/>
    <property type="match status" value="1"/>
</dbReference>
<keyword evidence="2" id="KW-0804">Transcription</keyword>
<comment type="caution">
    <text evidence="6">The sequence shown here is derived from an EMBL/GenBank/DDBJ whole genome shotgun (WGS) entry which is preliminary data.</text>
</comment>
<dbReference type="InterPro" id="IPR036910">
    <property type="entry name" value="HMG_box_dom_sf"/>
</dbReference>
<evidence type="ECO:0000259" key="5">
    <source>
        <dbReference type="PROSITE" id="PS50118"/>
    </source>
</evidence>
<feature type="region of interest" description="Disordered" evidence="4">
    <location>
        <begin position="166"/>
        <end position="193"/>
    </location>
</feature>
<reference evidence="6 7" key="1">
    <citation type="journal article" date="2020" name="ISME J.">
        <title>Uncovering the hidden diversity of litter-decomposition mechanisms in mushroom-forming fungi.</title>
        <authorList>
            <person name="Floudas D."/>
            <person name="Bentzer J."/>
            <person name="Ahren D."/>
            <person name="Johansson T."/>
            <person name="Persson P."/>
            <person name="Tunlid A."/>
        </authorList>
    </citation>
    <scope>NUCLEOTIDE SEQUENCE [LARGE SCALE GENOMIC DNA]</scope>
    <source>
        <strain evidence="6 7">CBS 406.79</strain>
    </source>
</reference>
<evidence type="ECO:0000256" key="1">
    <source>
        <dbReference type="ARBA" id="ARBA00023125"/>
    </source>
</evidence>
<keyword evidence="1 3" id="KW-0238">DNA-binding</keyword>
<keyword evidence="3" id="KW-0539">Nucleus</keyword>
<dbReference type="EMBL" id="JAACJN010000028">
    <property type="protein sequence ID" value="KAF5388646.1"/>
    <property type="molecule type" value="Genomic_DNA"/>
</dbReference>
<protein>
    <recommendedName>
        <fullName evidence="5">HMG box domain-containing protein</fullName>
    </recommendedName>
</protein>
<dbReference type="GO" id="GO:0001228">
    <property type="term" value="F:DNA-binding transcription activator activity, RNA polymerase II-specific"/>
    <property type="evidence" value="ECO:0007669"/>
    <property type="project" value="TreeGrafter"/>
</dbReference>
<feature type="compositionally biased region" description="Polar residues" evidence="4">
    <location>
        <begin position="11"/>
        <end position="21"/>
    </location>
</feature>
<dbReference type="InterPro" id="IPR050140">
    <property type="entry name" value="SRY-related_HMG-box_TF-like"/>
</dbReference>
<dbReference type="Gene3D" id="1.10.30.10">
    <property type="entry name" value="High mobility group box domain"/>
    <property type="match status" value="1"/>
</dbReference>
<evidence type="ECO:0000256" key="3">
    <source>
        <dbReference type="PROSITE-ProRule" id="PRU00267"/>
    </source>
</evidence>
<organism evidence="6 7">
    <name type="scientific">Collybiopsis confluens</name>
    <dbReference type="NCBI Taxonomy" id="2823264"/>
    <lineage>
        <taxon>Eukaryota</taxon>
        <taxon>Fungi</taxon>
        <taxon>Dikarya</taxon>
        <taxon>Basidiomycota</taxon>
        <taxon>Agaricomycotina</taxon>
        <taxon>Agaricomycetes</taxon>
        <taxon>Agaricomycetidae</taxon>
        <taxon>Agaricales</taxon>
        <taxon>Marasmiineae</taxon>
        <taxon>Omphalotaceae</taxon>
        <taxon>Collybiopsis</taxon>
    </lineage>
</organism>
<dbReference type="SUPFAM" id="SSF47095">
    <property type="entry name" value="HMG-box"/>
    <property type="match status" value="1"/>
</dbReference>
<feature type="compositionally biased region" description="Polar residues" evidence="4">
    <location>
        <begin position="437"/>
        <end position="450"/>
    </location>
</feature>
<gene>
    <name evidence="6" type="ORF">D9757_004792</name>
</gene>
<dbReference type="InterPro" id="IPR009071">
    <property type="entry name" value="HMG_box_dom"/>
</dbReference>
<dbReference type="SMART" id="SM00398">
    <property type="entry name" value="HMG"/>
    <property type="match status" value="1"/>
</dbReference>
<dbReference type="OrthoDB" id="6247875at2759"/>
<keyword evidence="7" id="KW-1185">Reference proteome</keyword>
<feature type="region of interest" description="Disordered" evidence="4">
    <location>
        <begin position="436"/>
        <end position="457"/>
    </location>
</feature>
<name>A0A8H5HSW8_9AGAR</name>
<dbReference type="PANTHER" id="PTHR10270">
    <property type="entry name" value="SOX TRANSCRIPTION FACTOR"/>
    <property type="match status" value="1"/>
</dbReference>
<dbReference type="GO" id="GO:0005634">
    <property type="term" value="C:nucleus"/>
    <property type="evidence" value="ECO:0007669"/>
    <property type="project" value="UniProtKB-UniRule"/>
</dbReference>
<dbReference type="GO" id="GO:0030154">
    <property type="term" value="P:cell differentiation"/>
    <property type="evidence" value="ECO:0007669"/>
    <property type="project" value="TreeGrafter"/>
</dbReference>